<dbReference type="Gene3D" id="3.90.1010.10">
    <property type="match status" value="1"/>
</dbReference>
<dbReference type="Proteomes" id="UP000886653">
    <property type="component" value="Unassembled WGS sequence"/>
</dbReference>
<keyword evidence="3" id="KW-1185">Reference proteome</keyword>
<dbReference type="AlphaFoldDB" id="A0A9P6N915"/>
<feature type="domain" description="NIF system FeS cluster assembly NifU N-terminal" evidence="1">
    <location>
        <begin position="53"/>
        <end position="87"/>
    </location>
</feature>
<comment type="caution">
    <text evidence="2">The sequence shown here is derived from an EMBL/GenBank/DDBJ whole genome shotgun (WGS) entry which is preliminary data.</text>
</comment>
<protein>
    <recommendedName>
        <fullName evidence="1">NIF system FeS cluster assembly NifU N-terminal domain-containing protein</fullName>
    </recommendedName>
</protein>
<dbReference type="OrthoDB" id="1925777at2759"/>
<sequence length="88" mass="10033">MNCPDGQSPLSQSIPDWSQRIEKKKTTLTSLFYPFFFFCIKLEIQDCSQKKTHLKVGTGLVGEPACGDLMKLQMKVDDQSVTSDVRWM</sequence>
<evidence type="ECO:0000259" key="1">
    <source>
        <dbReference type="Pfam" id="PF01592"/>
    </source>
</evidence>
<dbReference type="GO" id="GO:0016226">
    <property type="term" value="P:iron-sulfur cluster assembly"/>
    <property type="evidence" value="ECO:0007669"/>
    <property type="project" value="InterPro"/>
</dbReference>
<organism evidence="2 3">
    <name type="scientific">Cronartium quercuum f. sp. fusiforme G11</name>
    <dbReference type="NCBI Taxonomy" id="708437"/>
    <lineage>
        <taxon>Eukaryota</taxon>
        <taxon>Fungi</taxon>
        <taxon>Dikarya</taxon>
        <taxon>Basidiomycota</taxon>
        <taxon>Pucciniomycotina</taxon>
        <taxon>Pucciniomycetes</taxon>
        <taxon>Pucciniales</taxon>
        <taxon>Coleosporiaceae</taxon>
        <taxon>Cronartium</taxon>
    </lineage>
</organism>
<dbReference type="GO" id="GO:0051536">
    <property type="term" value="F:iron-sulfur cluster binding"/>
    <property type="evidence" value="ECO:0007669"/>
    <property type="project" value="InterPro"/>
</dbReference>
<dbReference type="EMBL" id="MU167394">
    <property type="protein sequence ID" value="KAG0141252.1"/>
    <property type="molecule type" value="Genomic_DNA"/>
</dbReference>
<dbReference type="Pfam" id="PF01592">
    <property type="entry name" value="NifU_N"/>
    <property type="match status" value="1"/>
</dbReference>
<dbReference type="GO" id="GO:0005506">
    <property type="term" value="F:iron ion binding"/>
    <property type="evidence" value="ECO:0007669"/>
    <property type="project" value="InterPro"/>
</dbReference>
<dbReference type="InterPro" id="IPR002871">
    <property type="entry name" value="NIF_FeS_clus_asmbl_NifU_N"/>
</dbReference>
<evidence type="ECO:0000313" key="3">
    <source>
        <dbReference type="Proteomes" id="UP000886653"/>
    </source>
</evidence>
<dbReference type="SUPFAM" id="SSF82649">
    <property type="entry name" value="SufE/NifU"/>
    <property type="match status" value="1"/>
</dbReference>
<proteinExistence type="predicted"/>
<evidence type="ECO:0000313" key="2">
    <source>
        <dbReference type="EMBL" id="KAG0141252.1"/>
    </source>
</evidence>
<accession>A0A9P6N915</accession>
<name>A0A9P6N915_9BASI</name>
<gene>
    <name evidence="2" type="ORF">CROQUDRAFT_297735</name>
</gene>
<reference evidence="2" key="1">
    <citation type="submission" date="2013-11" db="EMBL/GenBank/DDBJ databases">
        <title>Genome sequence of the fusiform rust pathogen reveals effectors for host alternation and coevolution with pine.</title>
        <authorList>
            <consortium name="DOE Joint Genome Institute"/>
            <person name="Smith K."/>
            <person name="Pendleton A."/>
            <person name="Kubisiak T."/>
            <person name="Anderson C."/>
            <person name="Salamov A."/>
            <person name="Aerts A."/>
            <person name="Riley R."/>
            <person name="Clum A."/>
            <person name="Lindquist E."/>
            <person name="Ence D."/>
            <person name="Campbell M."/>
            <person name="Kronenberg Z."/>
            <person name="Feau N."/>
            <person name="Dhillon B."/>
            <person name="Hamelin R."/>
            <person name="Burleigh J."/>
            <person name="Smith J."/>
            <person name="Yandell M."/>
            <person name="Nelson C."/>
            <person name="Grigoriev I."/>
            <person name="Davis J."/>
        </authorList>
    </citation>
    <scope>NUCLEOTIDE SEQUENCE</scope>
    <source>
        <strain evidence="2">G11</strain>
    </source>
</reference>